<dbReference type="SUPFAM" id="SSF53474">
    <property type="entry name" value="alpha/beta-Hydrolases"/>
    <property type="match status" value="1"/>
</dbReference>
<dbReference type="InterPro" id="IPR000639">
    <property type="entry name" value="Epox_hydrolase-like"/>
</dbReference>
<keyword evidence="2" id="KW-0378">Hydrolase</keyword>
<gene>
    <name evidence="2" type="ORF">RY831_02350</name>
</gene>
<name>A0ABU6J3H8_9BURK</name>
<dbReference type="GO" id="GO:0016787">
    <property type="term" value="F:hydrolase activity"/>
    <property type="evidence" value="ECO:0007669"/>
    <property type="project" value="UniProtKB-KW"/>
</dbReference>
<keyword evidence="3" id="KW-1185">Reference proteome</keyword>
<dbReference type="Pfam" id="PF00561">
    <property type="entry name" value="Abhydrolase_1"/>
    <property type="match status" value="1"/>
</dbReference>
<proteinExistence type="predicted"/>
<evidence type="ECO:0000259" key="1">
    <source>
        <dbReference type="Pfam" id="PF00561"/>
    </source>
</evidence>
<dbReference type="Gene3D" id="3.40.50.1820">
    <property type="entry name" value="alpha/beta hydrolase"/>
    <property type="match status" value="1"/>
</dbReference>
<dbReference type="PRINTS" id="PR00412">
    <property type="entry name" value="EPOXHYDRLASE"/>
</dbReference>
<comment type="caution">
    <text evidence="2">The sequence shown here is derived from an EMBL/GenBank/DDBJ whole genome shotgun (WGS) entry which is preliminary data.</text>
</comment>
<dbReference type="InterPro" id="IPR029058">
    <property type="entry name" value="AB_hydrolase_fold"/>
</dbReference>
<dbReference type="InterPro" id="IPR050471">
    <property type="entry name" value="AB_hydrolase"/>
</dbReference>
<dbReference type="InterPro" id="IPR000073">
    <property type="entry name" value="AB_hydrolase_1"/>
</dbReference>
<evidence type="ECO:0000313" key="2">
    <source>
        <dbReference type="EMBL" id="MEC4717981.1"/>
    </source>
</evidence>
<reference evidence="2 3" key="1">
    <citation type="submission" date="2023-10" db="EMBL/GenBank/DDBJ databases">
        <title>Noviherbaspirillum sp. CPCC 100848 genome assembly.</title>
        <authorList>
            <person name="Li X.Y."/>
            <person name="Fang X.M."/>
        </authorList>
    </citation>
    <scope>NUCLEOTIDE SEQUENCE [LARGE SCALE GENOMIC DNA]</scope>
    <source>
        <strain evidence="2 3">CPCC 100848</strain>
    </source>
</reference>
<protein>
    <submittedName>
        <fullName evidence="2">Alpha/beta hydrolase</fullName>
    </submittedName>
</protein>
<evidence type="ECO:0000313" key="3">
    <source>
        <dbReference type="Proteomes" id="UP001352263"/>
    </source>
</evidence>
<sequence length="279" mass="30577">MQMIEVGSAANGEPVRLAYQDAGSGRPVVLIHGWPASHAMWQYQSAELPKHGIRAIAYDRRGFGHSSKPWEGYDYDTLADDLKGVLDGLDLQDVTLVGFSMGGGEVARYMARHGGARVAKVVFVAAVTPYLLKTADNPEGVDAGIFQQMLEGLNKDWPDFLATFGKQFFNVGMLKQPVSQATLDWMQHLALQASLKATLDCVHSFAETDFRNDLSGLAVPALIIHGDADQIVPMEASANRTVELLRSVQYKVYEGGSHGLFLTHKDELNRDLVQFVTAK</sequence>
<dbReference type="PANTHER" id="PTHR43433:SF4">
    <property type="entry name" value="NON-HEME CHLOROPEROXIDASE-RELATED"/>
    <property type="match status" value="1"/>
</dbReference>
<dbReference type="EMBL" id="JAWIIV010000001">
    <property type="protein sequence ID" value="MEC4717981.1"/>
    <property type="molecule type" value="Genomic_DNA"/>
</dbReference>
<accession>A0ABU6J3H8</accession>
<dbReference type="RefSeq" id="WP_326504722.1">
    <property type="nucleotide sequence ID" value="NZ_JAWIIV010000001.1"/>
</dbReference>
<dbReference type="PANTHER" id="PTHR43433">
    <property type="entry name" value="HYDROLASE, ALPHA/BETA FOLD FAMILY PROTEIN"/>
    <property type="match status" value="1"/>
</dbReference>
<organism evidence="2 3">
    <name type="scientific">Noviherbaspirillum album</name>
    <dbReference type="NCBI Taxonomy" id="3080276"/>
    <lineage>
        <taxon>Bacteria</taxon>
        <taxon>Pseudomonadati</taxon>
        <taxon>Pseudomonadota</taxon>
        <taxon>Betaproteobacteria</taxon>
        <taxon>Burkholderiales</taxon>
        <taxon>Oxalobacteraceae</taxon>
        <taxon>Noviherbaspirillum</taxon>
    </lineage>
</organism>
<feature type="domain" description="AB hydrolase-1" evidence="1">
    <location>
        <begin position="27"/>
        <end position="264"/>
    </location>
</feature>
<dbReference type="PRINTS" id="PR00111">
    <property type="entry name" value="ABHYDROLASE"/>
</dbReference>
<dbReference type="Proteomes" id="UP001352263">
    <property type="component" value="Unassembled WGS sequence"/>
</dbReference>